<dbReference type="SUPFAM" id="SSF50156">
    <property type="entry name" value="PDZ domain-like"/>
    <property type="match status" value="2"/>
</dbReference>
<keyword evidence="7 11" id="KW-0862">Zinc</keyword>
<sequence length="490" mass="53735">MESFLHTLKVIGLILVVIFSFNVIIFVHELGHFLAARWRGLVVDRFQIWFGKPIWKKTINGVQYGLGWIPAGGFVALPQMAPMESIEGENSGRDKPLDPIKPIDKIIVAFAGPLFSFLLALFAAVVVYFAGKPANFEENQVVGYVEKDSPAAVAGLKEGDKITEINGSPVDGFYGNLDAITESIIFSKGDELHITVERPGEGELYLTSGFEVDEGGILKRDGVRRIGIAPEGEAIVGGVFKGGPAEFSGIKAGDKLLSVNGEDVRSIFHFSKLIKENGDKPSTVKVLRDGEEIELKTMALVPSNGYQVDPTKDPQPMIGITWQGYAREQQLVYPSPLKQISDSGRMLFVTIDRLTTPKSGIKLEHLSGPVGIGKMKYQILLGDFPLRQILYFWVIFNINLAIFNMLPFPVLDGGHITMALAEMIRKKPLNTQMLEVVQTGFVLVLLGTFVFITMKDSFSGMGAEAPERKGPKEPEFDLTTLKALTASSTN</sequence>
<evidence type="ECO:0000256" key="3">
    <source>
        <dbReference type="ARBA" id="ARBA00007931"/>
    </source>
</evidence>
<dbReference type="EC" id="3.4.24.-" evidence="11"/>
<evidence type="ECO:0000256" key="9">
    <source>
        <dbReference type="ARBA" id="ARBA00023049"/>
    </source>
</evidence>
<evidence type="ECO:0000256" key="10">
    <source>
        <dbReference type="ARBA" id="ARBA00023136"/>
    </source>
</evidence>
<dbReference type="InterPro" id="IPR041489">
    <property type="entry name" value="PDZ_6"/>
</dbReference>
<protein>
    <recommendedName>
        <fullName evidence="11">Zinc metalloprotease</fullName>
        <ecNumber evidence="11">3.4.24.-</ecNumber>
    </recommendedName>
</protein>
<dbReference type="NCBIfam" id="TIGR00054">
    <property type="entry name" value="RIP metalloprotease RseP"/>
    <property type="match status" value="1"/>
</dbReference>
<evidence type="ECO:0000313" key="14">
    <source>
        <dbReference type="Proteomes" id="UP001424741"/>
    </source>
</evidence>
<feature type="transmembrane region" description="Helical" evidence="11">
    <location>
        <begin position="432"/>
        <end position="452"/>
    </location>
</feature>
<dbReference type="InterPro" id="IPR001478">
    <property type="entry name" value="PDZ"/>
</dbReference>
<keyword evidence="14" id="KW-1185">Reference proteome</keyword>
<evidence type="ECO:0000256" key="1">
    <source>
        <dbReference type="ARBA" id="ARBA00001947"/>
    </source>
</evidence>
<comment type="caution">
    <text evidence="13">The sequence shown here is derived from an EMBL/GenBank/DDBJ whole genome shotgun (WGS) entry which is preliminary data.</text>
</comment>
<evidence type="ECO:0000256" key="11">
    <source>
        <dbReference type="RuleBase" id="RU362031"/>
    </source>
</evidence>
<dbReference type="Pfam" id="PF02163">
    <property type="entry name" value="Peptidase_M50"/>
    <property type="match status" value="1"/>
</dbReference>
<keyword evidence="8 11" id="KW-1133">Transmembrane helix</keyword>
<dbReference type="PANTHER" id="PTHR42837">
    <property type="entry name" value="REGULATOR OF SIGMA-E PROTEASE RSEP"/>
    <property type="match status" value="1"/>
</dbReference>
<feature type="domain" description="PDZ" evidence="12">
    <location>
        <begin position="193"/>
        <end position="269"/>
    </location>
</feature>
<evidence type="ECO:0000256" key="8">
    <source>
        <dbReference type="ARBA" id="ARBA00022989"/>
    </source>
</evidence>
<reference evidence="13 14" key="1">
    <citation type="submission" date="2024-02" db="EMBL/GenBank/DDBJ databases">
        <title>Rubritalea halochordaticola NBRC 107102.</title>
        <authorList>
            <person name="Ichikawa N."/>
            <person name="Katano-Makiyama Y."/>
            <person name="Hidaka K."/>
        </authorList>
    </citation>
    <scope>NUCLEOTIDE SEQUENCE [LARGE SCALE GENOMIC DNA]</scope>
    <source>
        <strain evidence="13 14">NBRC 107102</strain>
    </source>
</reference>
<dbReference type="Gene3D" id="2.30.42.10">
    <property type="match status" value="2"/>
</dbReference>
<keyword evidence="11" id="KW-0479">Metal-binding</keyword>
<evidence type="ECO:0000259" key="12">
    <source>
        <dbReference type="PROSITE" id="PS50106"/>
    </source>
</evidence>
<dbReference type="CDD" id="cd23081">
    <property type="entry name" value="cpPDZ_EcRseP-like"/>
    <property type="match status" value="2"/>
</dbReference>
<feature type="transmembrane region" description="Helical" evidence="11">
    <location>
        <begin position="390"/>
        <end position="411"/>
    </location>
</feature>
<evidence type="ECO:0000256" key="5">
    <source>
        <dbReference type="ARBA" id="ARBA00022692"/>
    </source>
</evidence>
<keyword evidence="10 11" id="KW-0472">Membrane</keyword>
<feature type="transmembrane region" description="Helical" evidence="11">
    <location>
        <begin position="6"/>
        <end position="27"/>
    </location>
</feature>
<evidence type="ECO:0000313" key="13">
    <source>
        <dbReference type="EMBL" id="GAA5496467.1"/>
    </source>
</evidence>
<feature type="transmembrane region" description="Helical" evidence="11">
    <location>
        <begin position="106"/>
        <end position="130"/>
    </location>
</feature>
<dbReference type="EMBL" id="BAABRL010000008">
    <property type="protein sequence ID" value="GAA5496467.1"/>
    <property type="molecule type" value="Genomic_DNA"/>
</dbReference>
<dbReference type="Pfam" id="PF17820">
    <property type="entry name" value="PDZ_6"/>
    <property type="match status" value="2"/>
</dbReference>
<evidence type="ECO:0000256" key="2">
    <source>
        <dbReference type="ARBA" id="ARBA00004141"/>
    </source>
</evidence>
<organism evidence="13 14">
    <name type="scientific">Rubritalea halochordaticola</name>
    <dbReference type="NCBI Taxonomy" id="714537"/>
    <lineage>
        <taxon>Bacteria</taxon>
        <taxon>Pseudomonadati</taxon>
        <taxon>Verrucomicrobiota</taxon>
        <taxon>Verrucomicrobiia</taxon>
        <taxon>Verrucomicrobiales</taxon>
        <taxon>Rubritaleaceae</taxon>
        <taxon>Rubritalea</taxon>
    </lineage>
</organism>
<keyword evidence="6 11" id="KW-0378">Hydrolase</keyword>
<gene>
    <name evidence="13" type="ORF">Rhal01_02651</name>
</gene>
<comment type="cofactor">
    <cofactor evidence="1 11">
        <name>Zn(2+)</name>
        <dbReference type="ChEBI" id="CHEBI:29105"/>
    </cofactor>
</comment>
<comment type="similarity">
    <text evidence="3 11">Belongs to the peptidase M50B family.</text>
</comment>
<dbReference type="InterPro" id="IPR036034">
    <property type="entry name" value="PDZ_sf"/>
</dbReference>
<comment type="subcellular location">
    <subcellularLocation>
        <location evidence="2">Membrane</location>
        <topology evidence="2">Multi-pass membrane protein</topology>
    </subcellularLocation>
</comment>
<evidence type="ECO:0000256" key="4">
    <source>
        <dbReference type="ARBA" id="ARBA00022670"/>
    </source>
</evidence>
<keyword evidence="5 11" id="KW-0812">Transmembrane</keyword>
<dbReference type="Proteomes" id="UP001424741">
    <property type="component" value="Unassembled WGS sequence"/>
</dbReference>
<dbReference type="SMART" id="SM00228">
    <property type="entry name" value="PDZ"/>
    <property type="match status" value="2"/>
</dbReference>
<accession>A0ABP9V1D1</accession>
<name>A0ABP9V1D1_9BACT</name>
<dbReference type="RefSeq" id="WP_346189138.1">
    <property type="nucleotide sequence ID" value="NZ_BAABRL010000008.1"/>
</dbReference>
<dbReference type="PANTHER" id="PTHR42837:SF2">
    <property type="entry name" value="MEMBRANE METALLOPROTEASE ARASP2, CHLOROPLASTIC-RELATED"/>
    <property type="match status" value="1"/>
</dbReference>
<evidence type="ECO:0000256" key="7">
    <source>
        <dbReference type="ARBA" id="ARBA00022833"/>
    </source>
</evidence>
<evidence type="ECO:0000256" key="6">
    <source>
        <dbReference type="ARBA" id="ARBA00022801"/>
    </source>
</evidence>
<feature type="domain" description="PDZ" evidence="12">
    <location>
        <begin position="141"/>
        <end position="200"/>
    </location>
</feature>
<dbReference type="PROSITE" id="PS50106">
    <property type="entry name" value="PDZ"/>
    <property type="match status" value="2"/>
</dbReference>
<keyword evidence="4" id="KW-0645">Protease</keyword>
<dbReference type="GO" id="GO:0008237">
    <property type="term" value="F:metallopeptidase activity"/>
    <property type="evidence" value="ECO:0007669"/>
    <property type="project" value="UniProtKB-KW"/>
</dbReference>
<dbReference type="InterPro" id="IPR004387">
    <property type="entry name" value="Pept_M50_Zn"/>
</dbReference>
<dbReference type="CDD" id="cd06163">
    <property type="entry name" value="S2P-M50_PDZ_RseP-like"/>
    <property type="match status" value="1"/>
</dbReference>
<keyword evidence="9 11" id="KW-0482">Metalloprotease</keyword>
<dbReference type="InterPro" id="IPR008915">
    <property type="entry name" value="Peptidase_M50"/>
</dbReference>
<proteinExistence type="inferred from homology"/>